<sequence>MRLTQQDYTTFSLGLRKLGTHLGGLEFYSLKRGVGGGDRVALGDRNSAIACGSRH</sequence>
<dbReference type="RefSeq" id="WP_368008222.1">
    <property type="nucleotide sequence ID" value="NZ_JAMXFF010000036.1"/>
</dbReference>
<organism evidence="1 2">
    <name type="scientific">Laspinema palackyanum D2a</name>
    <dbReference type="NCBI Taxonomy" id="2953684"/>
    <lineage>
        <taxon>Bacteria</taxon>
        <taxon>Bacillati</taxon>
        <taxon>Cyanobacteriota</taxon>
        <taxon>Cyanophyceae</taxon>
        <taxon>Oscillatoriophycideae</taxon>
        <taxon>Oscillatoriales</taxon>
        <taxon>Laspinemataceae</taxon>
        <taxon>Laspinema</taxon>
        <taxon>Laspinema palackyanum</taxon>
    </lineage>
</organism>
<dbReference type="EMBL" id="JAMXFF010000036">
    <property type="protein sequence ID" value="MCT7968721.1"/>
    <property type="molecule type" value="Genomic_DNA"/>
</dbReference>
<name>A0ABT2MZ28_9CYAN</name>
<dbReference type="Proteomes" id="UP001525890">
    <property type="component" value="Unassembled WGS sequence"/>
</dbReference>
<proteinExistence type="predicted"/>
<keyword evidence="2" id="KW-1185">Reference proteome</keyword>
<protein>
    <submittedName>
        <fullName evidence="1">Uncharacterized protein</fullName>
    </submittedName>
</protein>
<reference evidence="1 2" key="1">
    <citation type="journal article" date="2022" name="Front. Microbiol.">
        <title>High genomic differentiation and limited gene flow indicate recent cryptic speciation within the genus Laspinema (cyanobacteria).</title>
        <authorList>
            <person name="Stanojkovic A."/>
            <person name="Skoupy S."/>
            <person name="Skaloud P."/>
            <person name="Dvorak P."/>
        </authorList>
    </citation>
    <scope>NUCLEOTIDE SEQUENCE [LARGE SCALE GENOMIC DNA]</scope>
    <source>
        <strain evidence="1 2">D2a</strain>
    </source>
</reference>
<evidence type="ECO:0000313" key="2">
    <source>
        <dbReference type="Proteomes" id="UP001525890"/>
    </source>
</evidence>
<evidence type="ECO:0000313" key="1">
    <source>
        <dbReference type="EMBL" id="MCT7968721.1"/>
    </source>
</evidence>
<gene>
    <name evidence="1" type="ORF">NG799_20650</name>
</gene>
<accession>A0ABT2MZ28</accession>
<comment type="caution">
    <text evidence="1">The sequence shown here is derived from an EMBL/GenBank/DDBJ whole genome shotgun (WGS) entry which is preliminary data.</text>
</comment>